<dbReference type="Gene3D" id="1.10.3090.10">
    <property type="entry name" value="cca-adding enzyme, domain 2"/>
    <property type="match status" value="1"/>
</dbReference>
<dbReference type="PANTHER" id="PTHR47545">
    <property type="entry name" value="MULTIFUNCTIONAL CCA PROTEIN"/>
    <property type="match status" value="1"/>
</dbReference>
<feature type="domain" description="HD" evidence="2">
    <location>
        <begin position="229"/>
        <end position="293"/>
    </location>
</feature>
<comment type="caution">
    <text evidence="3">The sequence shown here is derived from an EMBL/GenBank/DDBJ whole genome shotgun (WGS) entry which is preliminary data.</text>
</comment>
<evidence type="ECO:0000256" key="1">
    <source>
        <dbReference type="ARBA" id="ARBA00022741"/>
    </source>
</evidence>
<evidence type="ECO:0000259" key="2">
    <source>
        <dbReference type="Pfam" id="PF01966"/>
    </source>
</evidence>
<dbReference type="RefSeq" id="WP_103680872.1">
    <property type="nucleotide sequence ID" value="NZ_LPWH01000112.1"/>
</dbReference>
<accession>A0A2S4JHS5</accession>
<evidence type="ECO:0000313" key="4">
    <source>
        <dbReference type="Proteomes" id="UP000237350"/>
    </source>
</evidence>
<dbReference type="InterPro" id="IPR050124">
    <property type="entry name" value="tRNA_CCA-adding_enzyme"/>
</dbReference>
<keyword evidence="1" id="KW-0547">Nucleotide-binding</keyword>
<dbReference type="SUPFAM" id="SSF109604">
    <property type="entry name" value="HD-domain/PDEase-like"/>
    <property type="match status" value="1"/>
</dbReference>
<dbReference type="EMBL" id="LPWH01000112">
    <property type="protein sequence ID" value="POQ99019.1"/>
    <property type="molecule type" value="Genomic_DNA"/>
</dbReference>
<dbReference type="OrthoDB" id="9805698at2"/>
<dbReference type="GO" id="GO:0000166">
    <property type="term" value="F:nucleotide binding"/>
    <property type="evidence" value="ECO:0007669"/>
    <property type="project" value="UniProtKB-KW"/>
</dbReference>
<organism evidence="3 4">
    <name type="scientific">Alkalispirochaeta sphaeroplastigenens</name>
    <dbReference type="NCBI Taxonomy" id="1187066"/>
    <lineage>
        <taxon>Bacteria</taxon>
        <taxon>Pseudomonadati</taxon>
        <taxon>Spirochaetota</taxon>
        <taxon>Spirochaetia</taxon>
        <taxon>Spirochaetales</taxon>
        <taxon>Spirochaetaceae</taxon>
        <taxon>Alkalispirochaeta</taxon>
    </lineage>
</organism>
<reference evidence="4" key="1">
    <citation type="submission" date="2015-12" db="EMBL/GenBank/DDBJ databases">
        <authorList>
            <person name="Lodha T.D."/>
            <person name="Chintalapati S."/>
            <person name="Chintalapati V.R."/>
            <person name="Sravanthi T."/>
        </authorList>
    </citation>
    <scope>NUCLEOTIDE SEQUENCE [LARGE SCALE GENOMIC DNA]</scope>
    <source>
        <strain evidence="4">JC133</strain>
    </source>
</reference>
<dbReference type="AlphaFoldDB" id="A0A2S4JHS5"/>
<proteinExistence type="predicted"/>
<dbReference type="Proteomes" id="UP000237350">
    <property type="component" value="Unassembled WGS sequence"/>
</dbReference>
<name>A0A2S4JHS5_9SPIO</name>
<dbReference type="InterPro" id="IPR006674">
    <property type="entry name" value="HD_domain"/>
</dbReference>
<dbReference type="Pfam" id="PF01966">
    <property type="entry name" value="HD"/>
    <property type="match status" value="1"/>
</dbReference>
<protein>
    <recommendedName>
        <fullName evidence="2">HD domain-containing protein</fullName>
    </recommendedName>
</protein>
<gene>
    <name evidence="3" type="ORF">AU468_11575</name>
</gene>
<keyword evidence="4" id="KW-1185">Reference proteome</keyword>
<sequence length="360" mass="40842">MVLNPLEKEAREYRYLGISALEALWGLPAGTPATLETTATLPELARIFPDITFPGLPFWDVLVQHQGRELLIRSADSDGDGLAPQHPLLRFAWEPGRKRFLDPDDLYPLLKEARRRSPRDPLPLEDLEDPLEAALLCATFPFVPAPAPEPWKEDPSLPEAFHRLLLSRIVTGSRAWAGLEILRRSGYLATVLPELDRMNGTEHSKEGHPEGNVWRHTLETFRYQKSPDLLVSLALLFHDSGKPLARPREGRRFDGHAELGARVAANALGRLGFSRDLIDKTTWLIRYHMIPGALESLPDHRRDPLMASPLFPQLLELYRCDLSSSFRGPEGYYQACTRYRRFLKKSRNRQLNGVPRGSRA</sequence>
<evidence type="ECO:0000313" key="3">
    <source>
        <dbReference type="EMBL" id="POQ99019.1"/>
    </source>
</evidence>